<evidence type="ECO:0000256" key="9">
    <source>
        <dbReference type="ARBA" id="ARBA00048173"/>
    </source>
</evidence>
<dbReference type="AlphaFoldDB" id="A0A1I6QFM7"/>
<dbReference type="OrthoDB" id="7055795at2"/>
<evidence type="ECO:0000256" key="1">
    <source>
        <dbReference type="ARBA" id="ARBA00012493"/>
    </source>
</evidence>
<reference evidence="12" key="1">
    <citation type="submission" date="2016-10" db="EMBL/GenBank/DDBJ databases">
        <authorList>
            <person name="Varghese N."/>
            <person name="Submissions S."/>
        </authorList>
    </citation>
    <scope>NUCLEOTIDE SEQUENCE [LARGE SCALE GENOMIC DNA]</scope>
    <source>
        <strain evidence="12">DSM 23422</strain>
    </source>
</reference>
<dbReference type="GO" id="GO:0003964">
    <property type="term" value="F:RNA-directed DNA polymerase activity"/>
    <property type="evidence" value="ECO:0007669"/>
    <property type="project" value="UniProtKB-KW"/>
</dbReference>
<organism evidence="11 12">
    <name type="scientific">Sulfitobacter marinus</name>
    <dbReference type="NCBI Taxonomy" id="394264"/>
    <lineage>
        <taxon>Bacteria</taxon>
        <taxon>Pseudomonadati</taxon>
        <taxon>Pseudomonadota</taxon>
        <taxon>Alphaproteobacteria</taxon>
        <taxon>Rhodobacterales</taxon>
        <taxon>Roseobacteraceae</taxon>
        <taxon>Sulfitobacter</taxon>
    </lineage>
</organism>
<dbReference type="RefSeq" id="WP_093914930.1">
    <property type="nucleotide sequence ID" value="NZ_FPAJ01000001.1"/>
</dbReference>
<dbReference type="GO" id="GO:0051607">
    <property type="term" value="P:defense response to virus"/>
    <property type="evidence" value="ECO:0007669"/>
    <property type="project" value="UniProtKB-KW"/>
</dbReference>
<dbReference type="EMBL" id="FPAJ01000001">
    <property type="protein sequence ID" value="SFS51266.1"/>
    <property type="molecule type" value="Genomic_DNA"/>
</dbReference>
<proteinExistence type="inferred from homology"/>
<keyword evidence="12" id="KW-1185">Reference proteome</keyword>
<dbReference type="InterPro" id="IPR043502">
    <property type="entry name" value="DNA/RNA_pol_sf"/>
</dbReference>
<dbReference type="PANTHER" id="PTHR34047">
    <property type="entry name" value="NUCLEAR INTRON MATURASE 1, MITOCHONDRIAL-RELATED"/>
    <property type="match status" value="1"/>
</dbReference>
<dbReference type="InterPro" id="IPR000123">
    <property type="entry name" value="Reverse_transcriptase_msDNA"/>
</dbReference>
<sequence length="321" mass="36490">MSELDLLRTVALNVGLSEESTLEIIRDAPQRYKVYPIPKKGKGHRIMAQPARELKPIQRSIADIVLEKFPVHPSAMAYRRGVSIADNAKVHAGKNSILKLDFESFFNSISAAAWRRFMKAQEIIELESHELALLTKALFWGAGQRTPYCLSIGAPSSPLVSNIIMFEFDRQMHDFAEKHGIRYTRYADDITASAREFKNLAAFERHLRTYISRNKTPSLKINEEKRGIYSSSDRRLVTGLVLTPDGKVSLGRERKREISSLVHKSTLGQLDIEQLGYLHGMLAFAISSERDFVNRLRIKYGEDAISSVLRYRVPRRDGTAR</sequence>
<dbReference type="PANTHER" id="PTHR34047:SF7">
    <property type="entry name" value="RNA-DIRECTED DNA POLYMERASE"/>
    <property type="match status" value="1"/>
</dbReference>
<dbReference type="NCBIfam" id="NF038233">
    <property type="entry name" value="retron_St85_RT"/>
    <property type="match status" value="1"/>
</dbReference>
<keyword evidence="4" id="KW-0479">Metal-binding</keyword>
<dbReference type="PRINTS" id="PR00866">
    <property type="entry name" value="RNADNAPOLMS"/>
</dbReference>
<dbReference type="Proteomes" id="UP000199239">
    <property type="component" value="Unassembled WGS sequence"/>
</dbReference>
<dbReference type="GO" id="GO:0046872">
    <property type="term" value="F:metal ion binding"/>
    <property type="evidence" value="ECO:0007669"/>
    <property type="project" value="UniProtKB-KW"/>
</dbReference>
<evidence type="ECO:0000256" key="2">
    <source>
        <dbReference type="ARBA" id="ARBA00022679"/>
    </source>
</evidence>
<keyword evidence="7" id="KW-0051">Antiviral defense</keyword>
<keyword evidence="5" id="KW-0460">Magnesium</keyword>
<dbReference type="GO" id="GO:0003723">
    <property type="term" value="F:RNA binding"/>
    <property type="evidence" value="ECO:0007669"/>
    <property type="project" value="InterPro"/>
</dbReference>
<evidence type="ECO:0000256" key="6">
    <source>
        <dbReference type="ARBA" id="ARBA00022918"/>
    </source>
</evidence>
<keyword evidence="2" id="KW-0808">Transferase</keyword>
<comment type="similarity">
    <text evidence="8">Belongs to the bacterial reverse transcriptase family.</text>
</comment>
<dbReference type="InterPro" id="IPR051083">
    <property type="entry name" value="GrpII_Intron_Splice-Mob/Def"/>
</dbReference>
<dbReference type="InterPro" id="IPR000477">
    <property type="entry name" value="RT_dom"/>
</dbReference>
<keyword evidence="3" id="KW-0548">Nucleotidyltransferase</keyword>
<evidence type="ECO:0000313" key="11">
    <source>
        <dbReference type="EMBL" id="SFS51266.1"/>
    </source>
</evidence>
<evidence type="ECO:0000256" key="4">
    <source>
        <dbReference type="ARBA" id="ARBA00022723"/>
    </source>
</evidence>
<dbReference type="EC" id="2.7.7.49" evidence="1"/>
<evidence type="ECO:0000259" key="10">
    <source>
        <dbReference type="PROSITE" id="PS50878"/>
    </source>
</evidence>
<dbReference type="PROSITE" id="PS50878">
    <property type="entry name" value="RT_POL"/>
    <property type="match status" value="1"/>
</dbReference>
<evidence type="ECO:0000256" key="3">
    <source>
        <dbReference type="ARBA" id="ARBA00022695"/>
    </source>
</evidence>
<evidence type="ECO:0000256" key="8">
    <source>
        <dbReference type="ARBA" id="ARBA00034120"/>
    </source>
</evidence>
<name>A0A1I6QFM7_9RHOB</name>
<protein>
    <recommendedName>
        <fullName evidence="1">RNA-directed DNA polymerase</fullName>
        <ecNumber evidence="1">2.7.7.49</ecNumber>
    </recommendedName>
</protein>
<dbReference type="CDD" id="cd03487">
    <property type="entry name" value="RT_Bac_retron_II"/>
    <property type="match status" value="1"/>
</dbReference>
<accession>A0A1I6QFM7</accession>
<dbReference type="SUPFAM" id="SSF56672">
    <property type="entry name" value="DNA/RNA polymerases"/>
    <property type="match status" value="1"/>
</dbReference>
<evidence type="ECO:0000256" key="7">
    <source>
        <dbReference type="ARBA" id="ARBA00023118"/>
    </source>
</evidence>
<keyword evidence="6 11" id="KW-0695">RNA-directed DNA polymerase</keyword>
<dbReference type="Pfam" id="PF00078">
    <property type="entry name" value="RVT_1"/>
    <property type="match status" value="1"/>
</dbReference>
<comment type="catalytic activity">
    <reaction evidence="9">
        <text>DNA(n) + a 2'-deoxyribonucleoside 5'-triphosphate = DNA(n+1) + diphosphate</text>
        <dbReference type="Rhea" id="RHEA:22508"/>
        <dbReference type="Rhea" id="RHEA-COMP:17339"/>
        <dbReference type="Rhea" id="RHEA-COMP:17340"/>
        <dbReference type="ChEBI" id="CHEBI:33019"/>
        <dbReference type="ChEBI" id="CHEBI:61560"/>
        <dbReference type="ChEBI" id="CHEBI:173112"/>
        <dbReference type="EC" id="2.7.7.49"/>
    </reaction>
</comment>
<feature type="domain" description="Reverse transcriptase" evidence="10">
    <location>
        <begin position="18"/>
        <end position="242"/>
    </location>
</feature>
<evidence type="ECO:0000256" key="5">
    <source>
        <dbReference type="ARBA" id="ARBA00022842"/>
    </source>
</evidence>
<gene>
    <name evidence="11" type="ORF">SAMN04488040_0704</name>
</gene>
<evidence type="ECO:0000313" key="12">
    <source>
        <dbReference type="Proteomes" id="UP000199239"/>
    </source>
</evidence>